<comment type="caution">
    <text evidence="2">The sequence shown here is derived from an EMBL/GenBank/DDBJ whole genome shotgun (WGS) entry which is preliminary data.</text>
</comment>
<gene>
    <name evidence="2" type="ORF">B0O44_101347</name>
</gene>
<keyword evidence="1" id="KW-0812">Transmembrane</keyword>
<keyword evidence="1" id="KW-1133">Transmembrane helix</keyword>
<feature type="transmembrane region" description="Helical" evidence="1">
    <location>
        <begin position="6"/>
        <end position="24"/>
    </location>
</feature>
<accession>A0A318UKF3</accession>
<proteinExistence type="predicted"/>
<keyword evidence="3" id="KW-1185">Reference proteome</keyword>
<dbReference type="EMBL" id="QKLU01000001">
    <property type="protein sequence ID" value="PYF76872.1"/>
    <property type="molecule type" value="Genomic_DNA"/>
</dbReference>
<dbReference type="AlphaFoldDB" id="A0A318UKF3"/>
<dbReference type="Proteomes" id="UP000248198">
    <property type="component" value="Unassembled WGS sequence"/>
</dbReference>
<reference evidence="2 3" key="1">
    <citation type="submission" date="2018-06" db="EMBL/GenBank/DDBJ databases">
        <title>Genomic Encyclopedia of Archaeal and Bacterial Type Strains, Phase II (KMG-II): from individual species to whole genera.</title>
        <authorList>
            <person name="Goeker M."/>
        </authorList>
    </citation>
    <scope>NUCLEOTIDE SEQUENCE [LARGE SCALE GENOMIC DNA]</scope>
    <source>
        <strain evidence="2 3">DSM 27372</strain>
    </source>
</reference>
<dbReference type="RefSeq" id="WP_110826971.1">
    <property type="nucleotide sequence ID" value="NZ_QKLU01000001.1"/>
</dbReference>
<keyword evidence="1" id="KW-0472">Membrane</keyword>
<dbReference type="Pfam" id="PF13618">
    <property type="entry name" value="Gluconate_2-dh3"/>
    <property type="match status" value="1"/>
</dbReference>
<dbReference type="InterPro" id="IPR027056">
    <property type="entry name" value="Gluconate_2DH_su3"/>
</dbReference>
<organism evidence="2 3">
    <name type="scientific">Pedobacter nutrimenti</name>
    <dbReference type="NCBI Taxonomy" id="1241337"/>
    <lineage>
        <taxon>Bacteria</taxon>
        <taxon>Pseudomonadati</taxon>
        <taxon>Bacteroidota</taxon>
        <taxon>Sphingobacteriia</taxon>
        <taxon>Sphingobacteriales</taxon>
        <taxon>Sphingobacteriaceae</taxon>
        <taxon>Pedobacter</taxon>
    </lineage>
</organism>
<evidence type="ECO:0000313" key="2">
    <source>
        <dbReference type="EMBL" id="PYF76872.1"/>
    </source>
</evidence>
<sequence length="188" mass="21626">MNRRQAILGGVTVFGLGFSIFKWGRPGKRIDLSDLEHQKKLIEELAECIIPETDTPGAKTAGLQDFVVKAVYNCENLRNQRNFIDGLQDLEDYAINHFKKSFIHCSPKDKKEILSYFDQQSRSFNLFFKKAKRKILGDPFFYLLKKYIVIGYCTSIKGANQGLAYDYIPSTYESCTNILKDQKSWATK</sequence>
<name>A0A318UKF3_9SPHI</name>
<protein>
    <submittedName>
        <fullName evidence="2">Gluconate 2-dehydrogenase subunit 3-like protein</fullName>
    </submittedName>
</protein>
<evidence type="ECO:0000256" key="1">
    <source>
        <dbReference type="SAM" id="Phobius"/>
    </source>
</evidence>
<evidence type="ECO:0000313" key="3">
    <source>
        <dbReference type="Proteomes" id="UP000248198"/>
    </source>
</evidence>
<dbReference type="OrthoDB" id="6385145at2"/>